<dbReference type="InterPro" id="IPR041285">
    <property type="entry name" value="MID_MedPIWI"/>
</dbReference>
<proteinExistence type="inferred from homology"/>
<dbReference type="OrthoDB" id="103819at2759"/>
<dbReference type="EMBL" id="LMYN01000083">
    <property type="protein sequence ID" value="KSA00550.1"/>
    <property type="molecule type" value="Genomic_DNA"/>
</dbReference>
<keyword evidence="5 11" id="KW-0805">Transcription regulation</keyword>
<feature type="compositionally biased region" description="Polar residues" evidence="12">
    <location>
        <begin position="819"/>
        <end position="842"/>
    </location>
</feature>
<feature type="compositionally biased region" description="Polar residues" evidence="12">
    <location>
        <begin position="398"/>
        <end position="409"/>
    </location>
</feature>
<evidence type="ECO:0000259" key="14">
    <source>
        <dbReference type="Pfam" id="PF11597"/>
    </source>
</evidence>
<dbReference type="GO" id="GO:0003713">
    <property type="term" value="F:transcription coactivator activity"/>
    <property type="evidence" value="ECO:0007669"/>
    <property type="project" value="TreeGrafter"/>
</dbReference>
<accession>A0A0V1PWJ3</accession>
<evidence type="ECO:0000313" key="17">
    <source>
        <dbReference type="Proteomes" id="UP000054251"/>
    </source>
</evidence>
<feature type="region of interest" description="Disordered" evidence="12">
    <location>
        <begin position="1534"/>
        <end position="1554"/>
    </location>
</feature>
<feature type="region of interest" description="Disordered" evidence="12">
    <location>
        <begin position="1602"/>
        <end position="1630"/>
    </location>
</feature>
<dbReference type="GeneID" id="26840700"/>
<feature type="region of interest" description="Disordered" evidence="12">
    <location>
        <begin position="701"/>
        <end position="741"/>
    </location>
</feature>
<evidence type="ECO:0000256" key="3">
    <source>
        <dbReference type="ARBA" id="ARBA00019618"/>
    </source>
</evidence>
<keyword evidence="6 11" id="KW-0010">Activator</keyword>
<evidence type="ECO:0000256" key="10">
    <source>
        <dbReference type="ARBA" id="ARBA00032008"/>
    </source>
</evidence>
<name>A0A0V1PWJ3_9ASCO</name>
<dbReference type="GO" id="GO:0045944">
    <property type="term" value="P:positive regulation of transcription by RNA polymerase II"/>
    <property type="evidence" value="ECO:0007669"/>
    <property type="project" value="TreeGrafter"/>
</dbReference>
<keyword evidence="8 11" id="KW-0539">Nucleus</keyword>
<dbReference type="PANTHER" id="PTHR48249">
    <property type="entry name" value="MEDIATOR OF RNA POLYMERASE II TRANSCRIPTION SUBUNIT 13"/>
    <property type="match status" value="1"/>
</dbReference>
<feature type="region of interest" description="Disordered" evidence="12">
    <location>
        <begin position="398"/>
        <end position="427"/>
    </location>
</feature>
<dbReference type="InterPro" id="IPR051139">
    <property type="entry name" value="Mediator_complx_sub13"/>
</dbReference>
<feature type="compositionally biased region" description="Basic and acidic residues" evidence="12">
    <location>
        <begin position="679"/>
        <end position="689"/>
    </location>
</feature>
<dbReference type="InterPro" id="IPR009401">
    <property type="entry name" value="Med13_C"/>
</dbReference>
<feature type="compositionally biased region" description="Acidic residues" evidence="12">
    <location>
        <begin position="701"/>
        <end position="726"/>
    </location>
</feature>
<feature type="compositionally biased region" description="Polar residues" evidence="12">
    <location>
        <begin position="1534"/>
        <end position="1553"/>
    </location>
</feature>
<dbReference type="InterPro" id="IPR021643">
    <property type="entry name" value="Mediator_Med13_N"/>
</dbReference>
<feature type="domain" description="Mediator complex subunit Med13 C-terminal" evidence="13">
    <location>
        <begin position="1348"/>
        <end position="1712"/>
    </location>
</feature>
<evidence type="ECO:0000259" key="15">
    <source>
        <dbReference type="Pfam" id="PF18296"/>
    </source>
</evidence>
<feature type="domain" description="MID" evidence="15">
    <location>
        <begin position="1141"/>
        <end position="1326"/>
    </location>
</feature>
<evidence type="ECO:0000256" key="9">
    <source>
        <dbReference type="ARBA" id="ARBA00025661"/>
    </source>
</evidence>
<keyword evidence="17" id="KW-1185">Reference proteome</keyword>
<dbReference type="Pfam" id="PF18296">
    <property type="entry name" value="MID_MedPIWI"/>
    <property type="match status" value="1"/>
</dbReference>
<feature type="region of interest" description="Disordered" evidence="12">
    <location>
        <begin position="566"/>
        <end position="586"/>
    </location>
</feature>
<evidence type="ECO:0000256" key="1">
    <source>
        <dbReference type="ARBA" id="ARBA00004123"/>
    </source>
</evidence>
<comment type="subunit">
    <text evidence="11">Component of the SRB8-11 complex, which itself associates with the Mediator complex.</text>
</comment>
<evidence type="ECO:0000256" key="5">
    <source>
        <dbReference type="ARBA" id="ARBA00023015"/>
    </source>
</evidence>
<feature type="region of interest" description="Disordered" evidence="12">
    <location>
        <begin position="658"/>
        <end position="689"/>
    </location>
</feature>
<keyword evidence="4 11" id="KW-0678">Repressor</keyword>
<evidence type="ECO:0000256" key="11">
    <source>
        <dbReference type="RuleBase" id="RU364134"/>
    </source>
</evidence>
<evidence type="ECO:0000313" key="16">
    <source>
        <dbReference type="EMBL" id="KSA00550.1"/>
    </source>
</evidence>
<feature type="compositionally biased region" description="Basic and acidic residues" evidence="12">
    <location>
        <begin position="410"/>
        <end position="422"/>
    </location>
</feature>
<protein>
    <recommendedName>
        <fullName evidence="3 11">Mediator of RNA polymerase II transcription subunit 13</fullName>
    </recommendedName>
    <alternativeName>
        <fullName evidence="10 11">Mediator complex subunit 13</fullName>
    </alternativeName>
</protein>
<gene>
    <name evidence="16" type="ORF">AC631_03691</name>
</gene>
<evidence type="ECO:0000256" key="6">
    <source>
        <dbReference type="ARBA" id="ARBA00023159"/>
    </source>
</evidence>
<keyword evidence="7 11" id="KW-0804">Transcription</keyword>
<feature type="compositionally biased region" description="Basic and acidic residues" evidence="12">
    <location>
        <begin position="849"/>
        <end position="860"/>
    </location>
</feature>
<feature type="compositionally biased region" description="Polar residues" evidence="12">
    <location>
        <begin position="566"/>
        <end position="580"/>
    </location>
</feature>
<evidence type="ECO:0000256" key="8">
    <source>
        <dbReference type="ARBA" id="ARBA00023242"/>
    </source>
</evidence>
<comment type="function">
    <text evidence="9 11">Component of the SRB8-11 complex. The SRB8-11 complex is a regulatory module of the Mediator complex which is itself involved in regulation of basal and activated RNA polymerase II-dependent transcription. The SRB8-11 complex may be involved in the transcriptional repression of a subset of genes regulated by Mediator. It may inhibit the association of the Mediator complex with RNA polymerase II to form the holoenzyme complex.</text>
</comment>
<evidence type="ECO:0000256" key="4">
    <source>
        <dbReference type="ARBA" id="ARBA00022491"/>
    </source>
</evidence>
<comment type="caution">
    <text evidence="16">The sequence shown here is derived from an EMBL/GenBank/DDBJ whole genome shotgun (WGS) entry which is preliminary data.</text>
</comment>
<evidence type="ECO:0000256" key="2">
    <source>
        <dbReference type="ARBA" id="ARBA00009354"/>
    </source>
</evidence>
<dbReference type="GO" id="GO:0016592">
    <property type="term" value="C:mediator complex"/>
    <property type="evidence" value="ECO:0007669"/>
    <property type="project" value="InterPro"/>
</dbReference>
<feature type="domain" description="Mediator complex subunit Med13 N-terminal" evidence="14">
    <location>
        <begin position="7"/>
        <end position="297"/>
    </location>
</feature>
<evidence type="ECO:0000256" key="7">
    <source>
        <dbReference type="ARBA" id="ARBA00023163"/>
    </source>
</evidence>
<feature type="compositionally biased region" description="Polar residues" evidence="12">
    <location>
        <begin position="861"/>
        <end position="877"/>
    </location>
</feature>
<reference evidence="16 17" key="1">
    <citation type="submission" date="2015-11" db="EMBL/GenBank/DDBJ databases">
        <title>The genome of Debaryomyces fabryi.</title>
        <authorList>
            <person name="Tafer H."/>
            <person name="Lopandic K."/>
        </authorList>
    </citation>
    <scope>NUCLEOTIDE SEQUENCE [LARGE SCALE GENOMIC DNA]</scope>
    <source>
        <strain evidence="16 17">CBS 789</strain>
    </source>
</reference>
<dbReference type="Pfam" id="PF06333">
    <property type="entry name" value="Med13_C"/>
    <property type="match status" value="1"/>
</dbReference>
<dbReference type="Proteomes" id="UP000054251">
    <property type="component" value="Unassembled WGS sequence"/>
</dbReference>
<dbReference type="PANTHER" id="PTHR48249:SF3">
    <property type="entry name" value="MEDIATOR OF RNA POLYMERASE II TRANSCRIPTION SUBUNIT 13"/>
    <property type="match status" value="1"/>
</dbReference>
<comment type="subcellular location">
    <subcellularLocation>
        <location evidence="1 11">Nucleus</location>
    </subcellularLocation>
</comment>
<evidence type="ECO:0000256" key="12">
    <source>
        <dbReference type="SAM" id="MobiDB-lite"/>
    </source>
</evidence>
<feature type="region of interest" description="Disordered" evidence="12">
    <location>
        <begin position="793"/>
        <end position="877"/>
    </location>
</feature>
<dbReference type="RefSeq" id="XP_015466652.1">
    <property type="nucleotide sequence ID" value="XM_015612520.1"/>
</dbReference>
<dbReference type="Pfam" id="PF11597">
    <property type="entry name" value="Med13_N"/>
    <property type="match status" value="1"/>
</dbReference>
<feature type="compositionally biased region" description="Low complexity" evidence="12">
    <location>
        <begin position="1606"/>
        <end position="1623"/>
    </location>
</feature>
<organism evidence="16 17">
    <name type="scientific">Debaryomyces fabryi</name>
    <dbReference type="NCBI Taxonomy" id="58627"/>
    <lineage>
        <taxon>Eukaryota</taxon>
        <taxon>Fungi</taxon>
        <taxon>Dikarya</taxon>
        <taxon>Ascomycota</taxon>
        <taxon>Saccharomycotina</taxon>
        <taxon>Pichiomycetes</taxon>
        <taxon>Debaryomycetaceae</taxon>
        <taxon>Debaryomyces</taxon>
    </lineage>
</organism>
<comment type="similarity">
    <text evidence="2 11">Belongs to the Mediator complex subunit 13 family.</text>
</comment>
<evidence type="ECO:0000259" key="13">
    <source>
        <dbReference type="Pfam" id="PF06333"/>
    </source>
</evidence>
<sequence>MPEAIDASSIATNYYKLAHLCSVTYLIYTTNNATNDLTLLELELLIRHSHPKCLVTYYNKYLYCFQFNHINEQFDLTTEYPQLQLKYSNQVSADMLSNPPKVASDKDNNSGNEYLAYACLSFLKAVKKLVLFNLSSNEAVQLFGNYAVVKEQGLSNSVLHLDPILLPNGDLLISVSEKCHLQLFDSSIVDINEIESVDLNFVLYIIPSGIRCHLYDNVNVASNFTADPPKNSEILIKLIKYSTGVDLDLLSPLVWVKLVPNLQHLNNQTSKISKFIHSVDNKKFILWPWRLCLLQFGLNETDTLSSHATTCDPLNLISDFIDFNISHYHQTNISGQLNPSHQHNQSFNYSIPSVLSTGMSSSGPNENKGDLNIVGDIPGSVLDIFGIQSSDTNDFFNGANFQASQSQNDVKSDTQEPVKKNSDEEDVEMDDLFGDASEDEKATTEVSANELNEGKQFDDLFNDDLNHLNQEKQIDELDTIPKSIEDDVLKEESVKLEDLKEYKDSKLQLASATIPNTFIDIPKDQMTIPSLKNLKQTPQIYNDPGAPMPIVPTPVFPQTGANYTAPGSAQSVNPPTSAAATDNEGNEGARSIFSPILFNPIIKSNIDTKYGKGGKFYVDKEVSAGPDIDSKRKTLRATSVSGFELPQRREDSIGIESIIEDNDRRQVSEFPEAQGNEGMKNENHENHFNEKDNIIKNLEEFDEDEDEDEDENEDEDEESDEDDDMNIENNDMNMKRSPPLKLNTLNDPYVAQLNQAGLNFNESNFNAKQVIANSYNVSSMNTGGFSSPTSFGINSSKTNVPPKNDSPFGLNNLVREDQNGTTSPTGGSSEQPNQRQEQSDNSPMVVDMDLEKKSASKEAENTPSGVTTPNSRGSISESSNCLPLILRGINVSSIPTCFILNNVFVSNKISTISTNFDMDVEDENEWSDYELCKNSEMTVKLNNLDEFLKWLGPNLIFDMGLNKHQKSLEMKLSNHERDEENHDNIEGKAPSRKFENKLCDIFPFCYKVNLNEFTIEPNVNELKGETNTIQDELDNQLSFLDDITNEDILNPRTQLKKLNSIEWDAIYPESSANEENWKKYQEIVHNVGQSSLVNTLEDSTIFSLANDKARVLKHNDTILNLNSIGIKFWKYLNFSPLNGPKNFQLLLISENDHNMLHHNYNIEFLNSLVYNYKECCFGTISKINLQPSDSRPDVEGIDNGLLLVHKEEGDYAYGNIYKQINRKLNALVEMIKSDLINKTNKFEFDRPLLLLFINFDKSVNSLLQISKLIRNFKLFLSHHQLPLVEVFAHIIPWSLLIKQSGNQRRLKYLSNFKLSKLSMNLYNQCPNERNIGKPVKDPTKHLFTQLVKEPPSNLNFKFMNNGSNSNGKTSFNDDIFLHLAYERSIDKNWFSAAWSDPLGIVVLTKSWNCSPVLQKSNNKNVHSLESISDEIWNISTALFKKLNDEVIKRTSGLGGKKFLVLTRINSIIPDDELIHWKRLSIKHKDISLIVLSVNKAPKLLFSGPIGAGEQVDKSNYGSNANINSNVLSTNLDNNSTGNSTNQVGNNGTTSNASDFFKTFGSNNPSPNNNGASMSISPSNNVGINFHSPQQFLNAPGNFLSPQDFVTSTGGTTNTNANPASNTSQDNPDEIIHDPTEELTAVIPKSPLPSFNSPTRLGMKIGYLIKDTGLPTDEHTKQYLVYEVNLLSCSNYWNLNAIMKILLNQYKKLITLNDILCVNEIDGSIADDSDEKDSNTTSHMIPPLNYTASGLIPWHIAAVTKSLDYLIHIDVEE</sequence>